<accession>A0A6M3J0D7</accession>
<reference evidence="1" key="1">
    <citation type="submission" date="2020-03" db="EMBL/GenBank/DDBJ databases">
        <title>The deep terrestrial virosphere.</title>
        <authorList>
            <person name="Holmfeldt K."/>
            <person name="Nilsson E."/>
            <person name="Simone D."/>
            <person name="Lopez-Fernandez M."/>
            <person name="Wu X."/>
            <person name="de Brujin I."/>
            <person name="Lundin D."/>
            <person name="Andersson A."/>
            <person name="Bertilsson S."/>
            <person name="Dopson M."/>
        </authorList>
    </citation>
    <scope>NUCLEOTIDE SEQUENCE</scope>
    <source>
        <strain evidence="2">MM415A01070</strain>
        <strain evidence="1">MM415B00796</strain>
    </source>
</reference>
<evidence type="ECO:0000313" key="2">
    <source>
        <dbReference type="EMBL" id="QJA78463.1"/>
    </source>
</evidence>
<dbReference type="AlphaFoldDB" id="A0A6M3J0D7"/>
<sequence length="58" mass="6797">MARMTFAEWMKRVDEAVWRKAGCSVRDLGDCCYRDWYDDNVRPATAARRAVEYNGFAD</sequence>
<name>A0A6M3J0D7_9ZZZZ</name>
<protein>
    <submittedName>
        <fullName evidence="1">Uncharacterized protein</fullName>
    </submittedName>
</protein>
<gene>
    <name evidence="2" type="ORF">MM415A01070_0030</name>
    <name evidence="1" type="ORF">MM415B00796_0017</name>
</gene>
<proteinExistence type="predicted"/>
<dbReference type="EMBL" id="MT142337">
    <property type="protein sequence ID" value="QJA78463.1"/>
    <property type="molecule type" value="Genomic_DNA"/>
</dbReference>
<evidence type="ECO:0000313" key="1">
    <source>
        <dbReference type="EMBL" id="QJA62342.1"/>
    </source>
</evidence>
<organism evidence="1">
    <name type="scientific">viral metagenome</name>
    <dbReference type="NCBI Taxonomy" id="1070528"/>
    <lineage>
        <taxon>unclassified sequences</taxon>
        <taxon>metagenomes</taxon>
        <taxon>organismal metagenomes</taxon>
    </lineage>
</organism>
<dbReference type="EMBL" id="MT141468">
    <property type="protein sequence ID" value="QJA62342.1"/>
    <property type="molecule type" value="Genomic_DNA"/>
</dbReference>